<dbReference type="OrthoDB" id="10513186at2759"/>
<evidence type="ECO:0000256" key="2">
    <source>
        <dbReference type="SAM" id="SignalP"/>
    </source>
</evidence>
<feature type="compositionally biased region" description="Low complexity" evidence="1">
    <location>
        <begin position="570"/>
        <end position="599"/>
    </location>
</feature>
<evidence type="ECO:0000313" key="5">
    <source>
        <dbReference type="Proteomes" id="UP000235388"/>
    </source>
</evidence>
<feature type="compositionally biased region" description="Polar residues" evidence="1">
    <location>
        <begin position="394"/>
        <end position="408"/>
    </location>
</feature>
<feature type="compositionally biased region" description="Basic and acidic residues" evidence="1">
    <location>
        <begin position="85"/>
        <end position="105"/>
    </location>
</feature>
<feature type="compositionally biased region" description="Polar residues" evidence="1">
    <location>
        <begin position="549"/>
        <end position="562"/>
    </location>
</feature>
<accession>A0A2N5U798</accession>
<evidence type="ECO:0000313" key="4">
    <source>
        <dbReference type="EMBL" id="PLW52482.1"/>
    </source>
</evidence>
<keyword evidence="2" id="KW-0732">Signal</keyword>
<evidence type="ECO:0000313" key="3">
    <source>
        <dbReference type="EMBL" id="PLW33614.1"/>
    </source>
</evidence>
<feature type="compositionally biased region" description="Polar residues" evidence="1">
    <location>
        <begin position="235"/>
        <end position="244"/>
    </location>
</feature>
<dbReference type="Proteomes" id="UP000235392">
    <property type="component" value="Unassembled WGS sequence"/>
</dbReference>
<feature type="signal peptide" evidence="2">
    <location>
        <begin position="1"/>
        <end position="19"/>
    </location>
</feature>
<feature type="compositionally biased region" description="Basic and acidic residues" evidence="1">
    <location>
        <begin position="136"/>
        <end position="147"/>
    </location>
</feature>
<feature type="region of interest" description="Disordered" evidence="1">
    <location>
        <begin position="21"/>
        <end position="408"/>
    </location>
</feature>
<feature type="compositionally biased region" description="Basic and acidic residues" evidence="1">
    <location>
        <begin position="345"/>
        <end position="372"/>
    </location>
</feature>
<sequence length="599" mass="64331">MRLACATAGVLVMATVSQARSIARSPATPSQSHERTEALHLVSAVHHSKRSTGDNDDWKNYTTNSPNEDRHGDAMAPSQNASPKDAGHDDRVYESSAKENSRERPSPPNSISGTEHEDHTPPGEPDSTKESGTPGRVHEYSAKDSRGRQMLPGSSNGAEHEDHTPPAEPESQKDSGNGQVHEYSAQDSRERQPMPASSNGAEHEDHTPPAEPDSTRDSGHNGRVHEYSAKETSNDRQMMPTSSNRAEDTPPGEPEGQKDYGNGRVHEYSAQDSRERQVFPTSSNGAEHEDRMPPAEPSSNGAEHEDHTPPAEPESQKDSGNGQVHENSAQDSRERQNMPASSNGAEHEDHTPPAEPDSTKDSGHNGRVHEYSAQDESTERLALPTLPPLGSPTVGAQPTRPSNENPPSTAILLQAIQEYHEAMRADDSTKQAASPPSGKPRHMLQVFPLLKYQTRPVRPTIHELRQPQNHTAPSAGARAVQQNHSSNSTEGTPDMAFGNLSSLSNNTPLSSDLPIAAISRDLLNISSLSNNAPPMSSPENPSTHHDTPSIRNTQPSPLSDSHNGSERESAPNSNITSSASNSSSINDSASSSNNTAPTS</sequence>
<reference evidence="5 6" key="1">
    <citation type="submission" date="2017-11" db="EMBL/GenBank/DDBJ databases">
        <title>De novo assembly and phasing of dikaryotic genomes from two isolates of Puccinia coronata f. sp. avenae, the causal agent of oat crown rust.</title>
        <authorList>
            <person name="Miller M.E."/>
            <person name="Zhang Y."/>
            <person name="Omidvar V."/>
            <person name="Sperschneider J."/>
            <person name="Schwessinger B."/>
            <person name="Raley C."/>
            <person name="Palmer J.M."/>
            <person name="Garnica D."/>
            <person name="Upadhyaya N."/>
            <person name="Rathjen J."/>
            <person name="Taylor J.M."/>
            <person name="Park R.F."/>
            <person name="Dodds P.N."/>
            <person name="Hirsch C.D."/>
            <person name="Kianian S.F."/>
            <person name="Figueroa M."/>
        </authorList>
    </citation>
    <scope>NUCLEOTIDE SEQUENCE [LARGE SCALE GENOMIC DNA]</scope>
    <source>
        <strain evidence="4">12NC29</strain>
        <strain evidence="3">12SD80</strain>
    </source>
</reference>
<feature type="compositionally biased region" description="Basic and acidic residues" evidence="1">
    <location>
        <begin position="114"/>
        <end position="129"/>
    </location>
</feature>
<comment type="caution">
    <text evidence="3">The sequence shown here is derived from an EMBL/GenBank/DDBJ whole genome shotgun (WGS) entry which is preliminary data.</text>
</comment>
<feature type="region of interest" description="Disordered" evidence="1">
    <location>
        <begin position="529"/>
        <end position="599"/>
    </location>
</feature>
<dbReference type="EMBL" id="PGCJ01000080">
    <property type="protein sequence ID" value="PLW52482.1"/>
    <property type="molecule type" value="Genomic_DNA"/>
</dbReference>
<dbReference type="Proteomes" id="UP000235388">
    <property type="component" value="Unassembled WGS sequence"/>
</dbReference>
<feature type="compositionally biased region" description="Basic and acidic residues" evidence="1">
    <location>
        <begin position="264"/>
        <end position="277"/>
    </location>
</feature>
<feature type="compositionally biased region" description="Polar residues" evidence="1">
    <location>
        <begin position="480"/>
        <end position="491"/>
    </location>
</feature>
<feature type="region of interest" description="Disordered" evidence="1">
    <location>
        <begin position="466"/>
        <end position="500"/>
    </location>
</feature>
<feature type="compositionally biased region" description="Basic and acidic residues" evidence="1">
    <location>
        <begin position="201"/>
        <end position="234"/>
    </location>
</feature>
<protein>
    <submittedName>
        <fullName evidence="3">Uncharacterized protein</fullName>
    </submittedName>
</protein>
<evidence type="ECO:0000256" key="1">
    <source>
        <dbReference type="SAM" id="MobiDB-lite"/>
    </source>
</evidence>
<feature type="compositionally biased region" description="Polar residues" evidence="1">
    <location>
        <begin position="318"/>
        <end position="330"/>
    </location>
</feature>
<feature type="compositionally biased region" description="Basic and acidic residues" evidence="1">
    <location>
        <begin position="158"/>
        <end position="173"/>
    </location>
</feature>
<feature type="chain" id="PRO_5015083840" evidence="2">
    <location>
        <begin position="20"/>
        <end position="599"/>
    </location>
</feature>
<dbReference type="AlphaFoldDB" id="A0A2N5U798"/>
<organism evidence="3 6">
    <name type="scientific">Puccinia coronata f. sp. avenae</name>
    <dbReference type="NCBI Taxonomy" id="200324"/>
    <lineage>
        <taxon>Eukaryota</taxon>
        <taxon>Fungi</taxon>
        <taxon>Dikarya</taxon>
        <taxon>Basidiomycota</taxon>
        <taxon>Pucciniomycotina</taxon>
        <taxon>Pucciniomycetes</taxon>
        <taxon>Pucciniales</taxon>
        <taxon>Pucciniaceae</taxon>
        <taxon>Puccinia</taxon>
    </lineage>
</organism>
<feature type="compositionally biased region" description="Basic and acidic residues" evidence="1">
    <location>
        <begin position="302"/>
        <end position="317"/>
    </location>
</feature>
<gene>
    <name evidence="4" type="ORF">PCANC_10623</name>
    <name evidence="3" type="ORF">PCASD_15735</name>
</gene>
<evidence type="ECO:0000313" key="6">
    <source>
        <dbReference type="Proteomes" id="UP000235392"/>
    </source>
</evidence>
<name>A0A2N5U798_9BASI</name>
<feature type="region of interest" description="Disordered" evidence="1">
    <location>
        <begin position="423"/>
        <end position="442"/>
    </location>
</feature>
<dbReference type="EMBL" id="PGCI01000216">
    <property type="protein sequence ID" value="PLW33614.1"/>
    <property type="molecule type" value="Genomic_DNA"/>
</dbReference>
<keyword evidence="5" id="KW-1185">Reference proteome</keyword>
<feature type="compositionally biased region" description="Polar residues" evidence="1">
    <location>
        <begin position="529"/>
        <end position="541"/>
    </location>
</feature>
<proteinExistence type="predicted"/>